<dbReference type="AlphaFoldDB" id="A0A382QRF8"/>
<accession>A0A382QRF8</accession>
<dbReference type="EMBL" id="UINC01116397">
    <property type="protein sequence ID" value="SVC88109.1"/>
    <property type="molecule type" value="Genomic_DNA"/>
</dbReference>
<reference evidence="2" key="1">
    <citation type="submission" date="2018-05" db="EMBL/GenBank/DDBJ databases">
        <authorList>
            <person name="Lanie J.A."/>
            <person name="Ng W.-L."/>
            <person name="Kazmierczak K.M."/>
            <person name="Andrzejewski T.M."/>
            <person name="Davidsen T.M."/>
            <person name="Wayne K.J."/>
            <person name="Tettelin H."/>
            <person name="Glass J.I."/>
            <person name="Rusch D."/>
            <person name="Podicherti R."/>
            <person name="Tsui H.-C.T."/>
            <person name="Winkler M.E."/>
        </authorList>
    </citation>
    <scope>NUCLEOTIDE SEQUENCE</scope>
</reference>
<feature type="non-terminal residue" evidence="2">
    <location>
        <position position="1"/>
    </location>
</feature>
<organism evidence="2">
    <name type="scientific">marine metagenome</name>
    <dbReference type="NCBI Taxonomy" id="408172"/>
    <lineage>
        <taxon>unclassified sequences</taxon>
        <taxon>metagenomes</taxon>
        <taxon>ecological metagenomes</taxon>
    </lineage>
</organism>
<feature type="region of interest" description="Disordered" evidence="1">
    <location>
        <begin position="1"/>
        <end position="31"/>
    </location>
</feature>
<gene>
    <name evidence="2" type="ORF">METZ01_LOCUS340963</name>
</gene>
<evidence type="ECO:0000313" key="2">
    <source>
        <dbReference type="EMBL" id="SVC88109.1"/>
    </source>
</evidence>
<proteinExistence type="predicted"/>
<name>A0A382QRF8_9ZZZZ</name>
<sequence length="31" mass="3353">HPDPILAKAAEGEPLQQGSRDLHLQKGHPVL</sequence>
<feature type="non-terminal residue" evidence="2">
    <location>
        <position position="31"/>
    </location>
</feature>
<evidence type="ECO:0000256" key="1">
    <source>
        <dbReference type="SAM" id="MobiDB-lite"/>
    </source>
</evidence>
<protein>
    <submittedName>
        <fullName evidence="2">Uncharacterized protein</fullName>
    </submittedName>
</protein>